<dbReference type="OrthoDB" id="3728306at2"/>
<dbReference type="Pfam" id="PF02424">
    <property type="entry name" value="ApbE"/>
    <property type="match status" value="1"/>
</dbReference>
<proteinExistence type="predicted"/>
<keyword evidence="7" id="KW-0274">FAD</keyword>
<keyword evidence="12" id="KW-1185">Reference proteome</keyword>
<evidence type="ECO:0000256" key="7">
    <source>
        <dbReference type="ARBA" id="ARBA00022827"/>
    </source>
</evidence>
<dbReference type="EC" id="2.7.1.180" evidence="2"/>
<evidence type="ECO:0000313" key="11">
    <source>
        <dbReference type="EMBL" id="RKR76562.1"/>
    </source>
</evidence>
<dbReference type="RefSeq" id="WP_121371522.1">
    <property type="nucleotide sequence ID" value="NZ_RBKS01000001.1"/>
</dbReference>
<evidence type="ECO:0000313" key="12">
    <source>
        <dbReference type="Proteomes" id="UP000280008"/>
    </source>
</evidence>
<evidence type="ECO:0000256" key="10">
    <source>
        <dbReference type="ARBA" id="ARBA00048540"/>
    </source>
</evidence>
<keyword evidence="5" id="KW-0808">Transferase</keyword>
<gene>
    <name evidence="11" type="ORF">C8E83_3739</name>
</gene>
<keyword evidence="8" id="KW-0460">Magnesium</keyword>
<dbReference type="InterPro" id="IPR003374">
    <property type="entry name" value="ApbE-like_sf"/>
</dbReference>
<dbReference type="GO" id="GO:0046872">
    <property type="term" value="F:metal ion binding"/>
    <property type="evidence" value="ECO:0007669"/>
    <property type="project" value="UniProtKB-KW"/>
</dbReference>
<keyword evidence="4" id="KW-0285">Flavoprotein</keyword>
<dbReference type="PANTHER" id="PTHR30040:SF2">
    <property type="entry name" value="FAD:PROTEIN FMN TRANSFERASE"/>
    <property type="match status" value="1"/>
</dbReference>
<dbReference type="EMBL" id="RBKS01000001">
    <property type="protein sequence ID" value="RKR76562.1"/>
    <property type="molecule type" value="Genomic_DNA"/>
</dbReference>
<evidence type="ECO:0000256" key="4">
    <source>
        <dbReference type="ARBA" id="ARBA00022630"/>
    </source>
</evidence>
<evidence type="ECO:0000256" key="6">
    <source>
        <dbReference type="ARBA" id="ARBA00022723"/>
    </source>
</evidence>
<dbReference type="AlphaFoldDB" id="A0A495IKN7"/>
<comment type="catalytic activity">
    <reaction evidence="10">
        <text>L-threonyl-[protein] + FAD = FMN-L-threonyl-[protein] + AMP + H(+)</text>
        <dbReference type="Rhea" id="RHEA:36847"/>
        <dbReference type="Rhea" id="RHEA-COMP:11060"/>
        <dbReference type="Rhea" id="RHEA-COMP:11061"/>
        <dbReference type="ChEBI" id="CHEBI:15378"/>
        <dbReference type="ChEBI" id="CHEBI:30013"/>
        <dbReference type="ChEBI" id="CHEBI:57692"/>
        <dbReference type="ChEBI" id="CHEBI:74257"/>
        <dbReference type="ChEBI" id="CHEBI:456215"/>
        <dbReference type="EC" id="2.7.1.180"/>
    </reaction>
</comment>
<keyword evidence="11" id="KW-0449">Lipoprotein</keyword>
<dbReference type="InterPro" id="IPR024932">
    <property type="entry name" value="ApbE"/>
</dbReference>
<reference evidence="11 12" key="1">
    <citation type="submission" date="2018-10" db="EMBL/GenBank/DDBJ databases">
        <title>Sequencing the genomes of 1000 actinobacteria strains.</title>
        <authorList>
            <person name="Klenk H.-P."/>
        </authorList>
    </citation>
    <scope>NUCLEOTIDE SEQUENCE [LARGE SCALE GENOMIC DNA]</scope>
    <source>
        <strain evidence="11 12">DSM 17894</strain>
    </source>
</reference>
<accession>A0A495IKN7</accession>
<comment type="cofactor">
    <cofactor evidence="1">
        <name>Mg(2+)</name>
        <dbReference type="ChEBI" id="CHEBI:18420"/>
    </cofactor>
</comment>
<evidence type="ECO:0000256" key="5">
    <source>
        <dbReference type="ARBA" id="ARBA00022679"/>
    </source>
</evidence>
<comment type="caution">
    <text evidence="11">The sequence shown here is derived from an EMBL/GenBank/DDBJ whole genome shotgun (WGS) entry which is preliminary data.</text>
</comment>
<keyword evidence="6" id="KW-0479">Metal-binding</keyword>
<dbReference type="Gene3D" id="3.10.520.10">
    <property type="entry name" value="ApbE-like domains"/>
    <property type="match status" value="1"/>
</dbReference>
<dbReference type="GO" id="GO:0016740">
    <property type="term" value="F:transferase activity"/>
    <property type="evidence" value="ECO:0007669"/>
    <property type="project" value="UniProtKB-KW"/>
</dbReference>
<protein>
    <recommendedName>
        <fullName evidence="3">FAD:protein FMN transferase</fullName>
        <ecNumber evidence="2">2.7.1.180</ecNumber>
    </recommendedName>
    <alternativeName>
        <fullName evidence="9">Flavin transferase</fullName>
    </alternativeName>
</protein>
<sequence length="305" mass="32536">MPGLGDPARPHAWEFEAIGAPWRITTATPVEPEVREAIARRIDEFDRDWSRFRDDSLVARIATSPGVFEMPQDAAPLFDLYRRLGDATAGAVSPLVGRRLEHLGYDRDYSFRPAPGAAADPAAVPRFDDVAAWDADALTLTTTDPVLIDVGAAGKGFLVDLVTAHLDQAGHDDYVVDASGDLRHRGDPATPARVALEHPADPSLAIGVIELANRALCASAVNRRTWGEGLHHVLDARTGLPTADVIATWAVAPTARAADGIATALFFADPAALDRAFPELALEAVRVFADGGAQYTTNFSGDLFA</sequence>
<dbReference type="Proteomes" id="UP000280008">
    <property type="component" value="Unassembled WGS sequence"/>
</dbReference>
<evidence type="ECO:0000256" key="3">
    <source>
        <dbReference type="ARBA" id="ARBA00016337"/>
    </source>
</evidence>
<evidence type="ECO:0000256" key="2">
    <source>
        <dbReference type="ARBA" id="ARBA00011955"/>
    </source>
</evidence>
<evidence type="ECO:0000256" key="8">
    <source>
        <dbReference type="ARBA" id="ARBA00022842"/>
    </source>
</evidence>
<evidence type="ECO:0000256" key="9">
    <source>
        <dbReference type="ARBA" id="ARBA00031306"/>
    </source>
</evidence>
<evidence type="ECO:0000256" key="1">
    <source>
        <dbReference type="ARBA" id="ARBA00001946"/>
    </source>
</evidence>
<dbReference type="SUPFAM" id="SSF143631">
    <property type="entry name" value="ApbE-like"/>
    <property type="match status" value="1"/>
</dbReference>
<organism evidence="11 12">
    <name type="scientific">Frondihabitans australicus</name>
    <dbReference type="NCBI Taxonomy" id="386892"/>
    <lineage>
        <taxon>Bacteria</taxon>
        <taxon>Bacillati</taxon>
        <taxon>Actinomycetota</taxon>
        <taxon>Actinomycetes</taxon>
        <taxon>Micrococcales</taxon>
        <taxon>Microbacteriaceae</taxon>
        <taxon>Frondihabitans</taxon>
    </lineage>
</organism>
<name>A0A495IKN7_9MICO</name>
<dbReference type="PANTHER" id="PTHR30040">
    <property type="entry name" value="THIAMINE BIOSYNTHESIS LIPOPROTEIN APBE"/>
    <property type="match status" value="1"/>
</dbReference>